<name>H1Y7G1_9SPHI</name>
<protein>
    <submittedName>
        <fullName evidence="1">Uncharacterized protein</fullName>
    </submittedName>
</protein>
<evidence type="ECO:0000313" key="2">
    <source>
        <dbReference type="Proteomes" id="UP000002774"/>
    </source>
</evidence>
<dbReference type="OrthoDB" id="1376248at2"/>
<gene>
    <name evidence="1" type="ORF">Mucpa_5307</name>
</gene>
<dbReference type="AlphaFoldDB" id="H1Y7G1"/>
<dbReference type="Proteomes" id="UP000002774">
    <property type="component" value="Chromosome"/>
</dbReference>
<reference evidence="1" key="1">
    <citation type="submission" date="2011-09" db="EMBL/GenBank/DDBJ databases">
        <title>The permanent draft genome of Mucilaginibacter paludis DSM 18603.</title>
        <authorList>
            <consortium name="US DOE Joint Genome Institute (JGI-PGF)"/>
            <person name="Lucas S."/>
            <person name="Han J."/>
            <person name="Lapidus A."/>
            <person name="Bruce D."/>
            <person name="Goodwin L."/>
            <person name="Pitluck S."/>
            <person name="Peters L."/>
            <person name="Kyrpides N."/>
            <person name="Mavromatis K."/>
            <person name="Ivanova N."/>
            <person name="Mikhailova N."/>
            <person name="Held B."/>
            <person name="Detter J.C."/>
            <person name="Tapia R."/>
            <person name="Han C."/>
            <person name="Land M."/>
            <person name="Hauser L."/>
            <person name="Markowitz V."/>
            <person name="Cheng J.-F."/>
            <person name="Hugenholtz P."/>
            <person name="Woyke T."/>
            <person name="Wu D."/>
            <person name="Tindall B."/>
            <person name="Brambilla E."/>
            <person name="Klenk H.-P."/>
            <person name="Eisen J.A."/>
        </authorList>
    </citation>
    <scope>NUCLEOTIDE SEQUENCE [LARGE SCALE GENOMIC DNA]</scope>
    <source>
        <strain evidence="1">DSM 18603</strain>
    </source>
</reference>
<proteinExistence type="predicted"/>
<evidence type="ECO:0000313" key="1">
    <source>
        <dbReference type="EMBL" id="EHQ29382.1"/>
    </source>
</evidence>
<keyword evidence="2" id="KW-1185">Reference proteome</keyword>
<dbReference type="HOGENOM" id="CLU_187413_1_0_10"/>
<organism evidence="1 2">
    <name type="scientific">Mucilaginibacter paludis DSM 18603</name>
    <dbReference type="NCBI Taxonomy" id="714943"/>
    <lineage>
        <taxon>Bacteria</taxon>
        <taxon>Pseudomonadati</taxon>
        <taxon>Bacteroidota</taxon>
        <taxon>Sphingobacteriia</taxon>
        <taxon>Sphingobacteriales</taxon>
        <taxon>Sphingobacteriaceae</taxon>
        <taxon>Mucilaginibacter</taxon>
    </lineage>
</organism>
<dbReference type="RefSeq" id="WP_008510556.1">
    <property type="nucleotide sequence ID" value="NZ_CM001403.1"/>
</dbReference>
<accession>H1Y7G1</accession>
<dbReference type="STRING" id="714943.Mucpa_5307"/>
<dbReference type="EMBL" id="CM001403">
    <property type="protein sequence ID" value="EHQ29382.1"/>
    <property type="molecule type" value="Genomic_DNA"/>
</dbReference>
<sequence>MQTLDFNTKLIDGYMELLRNLSSDNKLDLITKLSESLKSTSHEDEPSLKNLFGAYQSDQSAEELIAEIRQSRLFNRNIENL</sequence>
<dbReference type="eggNOG" id="ENOG5033JAZ">
    <property type="taxonomic scope" value="Bacteria"/>
</dbReference>